<feature type="compositionally biased region" description="Basic and acidic residues" evidence="8">
    <location>
        <begin position="213"/>
        <end position="230"/>
    </location>
</feature>
<evidence type="ECO:0000256" key="3">
    <source>
        <dbReference type="ARBA" id="ARBA00022737"/>
    </source>
</evidence>
<evidence type="ECO:0000256" key="9">
    <source>
        <dbReference type="SAM" id="Phobius"/>
    </source>
</evidence>
<comment type="caution">
    <text evidence="11">The sequence shown here is derived from an EMBL/GenBank/DDBJ whole genome shotgun (WGS) entry which is preliminary data.</text>
</comment>
<dbReference type="InterPro" id="IPR013087">
    <property type="entry name" value="Znf_C2H2_type"/>
</dbReference>
<feature type="compositionally biased region" description="Acidic residues" evidence="8">
    <location>
        <begin position="261"/>
        <end position="289"/>
    </location>
</feature>
<feature type="compositionally biased region" description="Polar residues" evidence="8">
    <location>
        <begin position="674"/>
        <end position="685"/>
    </location>
</feature>
<sequence length="1378" mass="157281">MKCLKYLYYGVLIAVPTITWAQFFKEWYEQEKQYKQHLLFLKRHNCVVMYTTGKMTGWPSQNTTNQNENRLNVKELYEPILYFIRTAKTSIDIAVMTISVECIIDELLEAVKRNVKVRIITDFHFNRNYKLLIPLQRVGVEVLYYIAPQDDPGSIFHYKYIVKDYSITPEEGYLCVGSLNFSVSAVTTSYEDVNFISHHGLVTQYRNNFEESWRDADTTKSPEVVEERTDNTVNNVNSNSGTIKNGILCESQCIYGKREEFTDDEERDNVDDGNNNEDLDTMAIDDQEDSLGSIGTEHGSWGSNTPEQASPAPSSCPTPSSSLSDIADAEIAFTVGITETTPYACKICNKAFARSSLLSKHEQSHTDQLQYGCSYCPRLFKHKRSRDRHIKLHTGDKKYKCVHCQTAFSRSDHLKIHMKTHDNSKPFRCLICNRGYNTAAALTSHQQSHAKQNSERGQSPGTFKCHQCPEMFTRYDLLQLHMSSIHATLGVTCSSQSLSSIPHQEGTNKALMELPKWVCMYCGRDFLTIDEMQHHVNLDHSAILNGNFTENACKPIASSERSSPLNDKSSPVQENNSAPTYACDSCTMQFDSIEKLRIHENCIHWKPPQPLISAPSLFMKDCNACLPPSQSIPTDILNTSPNSQPVQSHPTDLSRKRRAGEVENSIVAKRESTDLNNQNAASGSRDSAKKEEWSSYICSICGTQLPNFASFMVHMDIHMSVNATPTNVILGGYCPLCGEAYRDQTELNNHIVLHTLSYKPGWCCRVCKKVFNEDLEDLQRHLIENHTCTTYRCCVCEQIFETKSAMLIHLTKKHSSECQHYRCKFCPEQIFHNQISAEMHIAQHVPRLFNPSRKSSSFGSFPFRTDYNARVDRMVKSFQCPFCRQCFKGEYLHQLHMLKEHKDYRQAHTLRMTEDCSLDQRPTRGQREAPDNSGVLYPNNISSSDNISRYERSINENFICDICGATDFGSETELTSHKKLHHVKTKIGPVSLQCAYCNEHCKSRSDLENHMKNHQINSSKGKHKCNICDEIYTSAIILAEHKLSHCKIVSGNTCTQCKTVLTDEQSFYSHQLQHSAVLNKSNSQISLPANCIICCQTLQTDVEIKLHSNFHLQHIIHKEFLCSMCSRIFDTRTGATLQGYEKSSENLQIAICKECMNKCSNNSSSSSPRLLTQTTENIDKNIYSCTKCPKTFENESEVKKHATTQHTSEGTNHECHICRSIFPTALKLQLHVIEHSFFGTGQFRCYICSSIFTTANGLLSHMLEHGVNSKPYECVTCQMKFFFQTELDNHKYEHILVRTIPTPIQMNCKNDSEDTSEKIKREILFCPYCDISASQTYMEMHIRCCSRNPELKRKHEEKRKIKFAENNNNTSTSEEKKT</sequence>
<dbReference type="Proteomes" id="UP001329430">
    <property type="component" value="Chromosome 9"/>
</dbReference>
<dbReference type="PANTHER" id="PTHR24379:SF121">
    <property type="entry name" value="C2H2-TYPE DOMAIN-CONTAINING PROTEIN"/>
    <property type="match status" value="1"/>
</dbReference>
<dbReference type="PROSITE" id="PS50157">
    <property type="entry name" value="ZINC_FINGER_C2H2_2"/>
    <property type="match status" value="10"/>
</dbReference>
<evidence type="ECO:0000256" key="6">
    <source>
        <dbReference type="ARBA" id="ARBA00023242"/>
    </source>
</evidence>
<feature type="domain" description="C2H2-type" evidence="10">
    <location>
        <begin position="581"/>
        <end position="604"/>
    </location>
</feature>
<evidence type="ECO:0000256" key="4">
    <source>
        <dbReference type="ARBA" id="ARBA00022771"/>
    </source>
</evidence>
<dbReference type="SMART" id="SM00355">
    <property type="entry name" value="ZnF_C2H2"/>
    <property type="match status" value="22"/>
</dbReference>
<organism evidence="11 12">
    <name type="scientific">Pyrocoelia pectoralis</name>
    <dbReference type="NCBI Taxonomy" id="417401"/>
    <lineage>
        <taxon>Eukaryota</taxon>
        <taxon>Metazoa</taxon>
        <taxon>Ecdysozoa</taxon>
        <taxon>Arthropoda</taxon>
        <taxon>Hexapoda</taxon>
        <taxon>Insecta</taxon>
        <taxon>Pterygota</taxon>
        <taxon>Neoptera</taxon>
        <taxon>Endopterygota</taxon>
        <taxon>Coleoptera</taxon>
        <taxon>Polyphaga</taxon>
        <taxon>Elateriformia</taxon>
        <taxon>Elateroidea</taxon>
        <taxon>Lampyridae</taxon>
        <taxon>Lampyrinae</taxon>
        <taxon>Pyrocoelia</taxon>
    </lineage>
</organism>
<keyword evidence="6" id="KW-0539">Nucleus</keyword>
<dbReference type="FunFam" id="3.30.160.60:FF:000736">
    <property type="entry name" value="Zinc finger protein 423"/>
    <property type="match status" value="1"/>
</dbReference>
<keyword evidence="9" id="KW-1133">Transmembrane helix</keyword>
<feature type="region of interest" description="Disordered" evidence="8">
    <location>
        <begin position="557"/>
        <end position="576"/>
    </location>
</feature>
<evidence type="ECO:0000256" key="5">
    <source>
        <dbReference type="ARBA" id="ARBA00022833"/>
    </source>
</evidence>
<protein>
    <recommendedName>
        <fullName evidence="10">C2H2-type domain-containing protein</fullName>
    </recommendedName>
</protein>
<dbReference type="PANTHER" id="PTHR24379">
    <property type="entry name" value="KRAB AND ZINC FINGER DOMAIN-CONTAINING"/>
    <property type="match status" value="1"/>
</dbReference>
<dbReference type="Pfam" id="PF00096">
    <property type="entry name" value="zf-C2H2"/>
    <property type="match status" value="5"/>
</dbReference>
<dbReference type="PROSITE" id="PS00028">
    <property type="entry name" value="ZINC_FINGER_C2H2_1"/>
    <property type="match status" value="17"/>
</dbReference>
<feature type="domain" description="C2H2-type" evidence="10">
    <location>
        <begin position="343"/>
        <end position="370"/>
    </location>
</feature>
<feature type="domain" description="C2H2-type" evidence="10">
    <location>
        <begin position="1272"/>
        <end position="1299"/>
    </location>
</feature>
<dbReference type="Gene3D" id="3.30.160.60">
    <property type="entry name" value="Classic Zinc Finger"/>
    <property type="match status" value="9"/>
</dbReference>
<feature type="domain" description="C2H2-type" evidence="10">
    <location>
        <begin position="732"/>
        <end position="759"/>
    </location>
</feature>
<feature type="compositionally biased region" description="Low complexity" evidence="8">
    <location>
        <begin position="310"/>
        <end position="322"/>
    </location>
</feature>
<feature type="region of interest" description="Disordered" evidence="8">
    <location>
        <begin position="1356"/>
        <end position="1378"/>
    </location>
</feature>
<evidence type="ECO:0000313" key="11">
    <source>
        <dbReference type="EMBL" id="KAK5639331.1"/>
    </source>
</evidence>
<dbReference type="GO" id="GO:0005634">
    <property type="term" value="C:nucleus"/>
    <property type="evidence" value="ECO:0007669"/>
    <property type="project" value="UniProtKB-SubCell"/>
</dbReference>
<dbReference type="InterPro" id="IPR025202">
    <property type="entry name" value="PLD-like_dom"/>
</dbReference>
<dbReference type="GO" id="GO:0008270">
    <property type="term" value="F:zinc ion binding"/>
    <property type="evidence" value="ECO:0007669"/>
    <property type="project" value="UniProtKB-KW"/>
</dbReference>
<feature type="domain" description="C2H2-type" evidence="10">
    <location>
        <begin position="399"/>
        <end position="426"/>
    </location>
</feature>
<dbReference type="SUPFAM" id="SSF57667">
    <property type="entry name" value="beta-beta-alpha zinc fingers"/>
    <property type="match status" value="5"/>
</dbReference>
<feature type="domain" description="C2H2-type" evidence="10">
    <location>
        <begin position="427"/>
        <end position="454"/>
    </location>
</feature>
<feature type="domain" description="C2H2-type" evidence="10">
    <location>
        <begin position="463"/>
        <end position="487"/>
    </location>
</feature>
<evidence type="ECO:0000259" key="10">
    <source>
        <dbReference type="PROSITE" id="PS50157"/>
    </source>
</evidence>
<keyword evidence="2" id="KW-0479">Metal-binding</keyword>
<comment type="subcellular location">
    <subcellularLocation>
        <location evidence="1">Nucleus</location>
    </subcellularLocation>
</comment>
<proteinExistence type="predicted"/>
<feature type="compositionally biased region" description="Polar residues" evidence="8">
    <location>
        <begin position="636"/>
        <end position="651"/>
    </location>
</feature>
<feature type="region of interest" description="Disordered" evidence="8">
    <location>
        <begin position="915"/>
        <end position="938"/>
    </location>
</feature>
<keyword evidence="12" id="KW-1185">Reference proteome</keyword>
<reference evidence="11 12" key="1">
    <citation type="journal article" date="2024" name="Insects">
        <title>An Improved Chromosome-Level Genome Assembly of the Firefly Pyrocoelia pectoralis.</title>
        <authorList>
            <person name="Fu X."/>
            <person name="Meyer-Rochow V.B."/>
            <person name="Ballantyne L."/>
            <person name="Zhu X."/>
        </authorList>
    </citation>
    <scope>NUCLEOTIDE SEQUENCE [LARGE SCALE GENOMIC DNA]</scope>
    <source>
        <strain evidence="11">XCY_ONT2</strain>
    </source>
</reference>
<dbReference type="Gene3D" id="3.30.870.10">
    <property type="entry name" value="Endonuclease Chain A"/>
    <property type="match status" value="1"/>
</dbReference>
<keyword evidence="3" id="KW-0677">Repeat</keyword>
<gene>
    <name evidence="11" type="ORF">RI129_011823</name>
</gene>
<feature type="region of interest" description="Disordered" evidence="8">
    <location>
        <begin position="213"/>
        <end position="237"/>
    </location>
</feature>
<feature type="region of interest" description="Disordered" evidence="8">
    <location>
        <begin position="636"/>
        <end position="686"/>
    </location>
</feature>
<feature type="compositionally biased region" description="Basic and acidic residues" evidence="8">
    <location>
        <begin position="921"/>
        <end position="930"/>
    </location>
</feature>
<keyword evidence="9" id="KW-0812">Transmembrane</keyword>
<feature type="domain" description="C2H2-type" evidence="10">
    <location>
        <begin position="371"/>
        <end position="398"/>
    </location>
</feature>
<name>A0AAN7V6G3_9COLE</name>
<feature type="domain" description="C2H2-type" evidence="10">
    <location>
        <begin position="791"/>
        <end position="819"/>
    </location>
</feature>
<evidence type="ECO:0000256" key="7">
    <source>
        <dbReference type="PROSITE-ProRule" id="PRU00042"/>
    </source>
</evidence>
<keyword evidence="5" id="KW-0862">Zinc</keyword>
<feature type="domain" description="C2H2-type" evidence="10">
    <location>
        <begin position="1183"/>
        <end position="1211"/>
    </location>
</feature>
<keyword evidence="9" id="KW-0472">Membrane</keyword>
<accession>A0AAN7V6G3</accession>
<feature type="compositionally biased region" description="Polar residues" evidence="8">
    <location>
        <begin position="559"/>
        <end position="576"/>
    </location>
</feature>
<feature type="region of interest" description="Disordered" evidence="8">
    <location>
        <begin position="260"/>
        <end position="322"/>
    </location>
</feature>
<evidence type="ECO:0000256" key="8">
    <source>
        <dbReference type="SAM" id="MobiDB-lite"/>
    </source>
</evidence>
<evidence type="ECO:0000313" key="12">
    <source>
        <dbReference type="Proteomes" id="UP001329430"/>
    </source>
</evidence>
<dbReference type="Pfam" id="PF13091">
    <property type="entry name" value="PLDc_2"/>
    <property type="match status" value="1"/>
</dbReference>
<dbReference type="InterPro" id="IPR036236">
    <property type="entry name" value="Znf_C2H2_sf"/>
</dbReference>
<evidence type="ECO:0000256" key="1">
    <source>
        <dbReference type="ARBA" id="ARBA00004123"/>
    </source>
</evidence>
<dbReference type="FunFam" id="3.30.160.60:FF:000145">
    <property type="entry name" value="Zinc finger protein 574"/>
    <property type="match status" value="1"/>
</dbReference>
<evidence type="ECO:0000256" key="2">
    <source>
        <dbReference type="ARBA" id="ARBA00022723"/>
    </source>
</evidence>
<dbReference type="EMBL" id="JAVRBK010000009">
    <property type="protein sequence ID" value="KAK5639331.1"/>
    <property type="molecule type" value="Genomic_DNA"/>
</dbReference>
<feature type="transmembrane region" description="Helical" evidence="9">
    <location>
        <begin position="7"/>
        <end position="24"/>
    </location>
</feature>
<keyword evidence="4 7" id="KW-0863">Zinc-finger</keyword>
<dbReference type="SUPFAM" id="SSF56024">
    <property type="entry name" value="Phospholipase D/nuclease"/>
    <property type="match status" value="1"/>
</dbReference>